<reference evidence="1 2" key="1">
    <citation type="journal article" date="2009" name="Nat. Genet.">
        <title>The genome of the cucumber, Cucumis sativus L.</title>
        <authorList>
            <person name="Huang S."/>
            <person name="Li R."/>
            <person name="Zhang Z."/>
            <person name="Li L."/>
            <person name="Gu X."/>
            <person name="Fan W."/>
            <person name="Lucas W.J."/>
            <person name="Wang X."/>
            <person name="Xie B."/>
            <person name="Ni P."/>
            <person name="Ren Y."/>
            <person name="Zhu H."/>
            <person name="Li J."/>
            <person name="Lin K."/>
            <person name="Jin W."/>
            <person name="Fei Z."/>
            <person name="Li G."/>
            <person name="Staub J."/>
            <person name="Kilian A."/>
            <person name="van der Vossen E.A."/>
            <person name="Wu Y."/>
            <person name="Guo J."/>
            <person name="He J."/>
            <person name="Jia Z."/>
            <person name="Ren Y."/>
            <person name="Tian G."/>
            <person name="Lu Y."/>
            <person name="Ruan J."/>
            <person name="Qian W."/>
            <person name="Wang M."/>
            <person name="Huang Q."/>
            <person name="Li B."/>
            <person name="Xuan Z."/>
            <person name="Cao J."/>
            <person name="Asan"/>
            <person name="Wu Z."/>
            <person name="Zhang J."/>
            <person name="Cai Q."/>
            <person name="Bai Y."/>
            <person name="Zhao B."/>
            <person name="Han Y."/>
            <person name="Li Y."/>
            <person name="Li X."/>
            <person name="Wang S."/>
            <person name="Shi Q."/>
            <person name="Liu S."/>
            <person name="Cho W.K."/>
            <person name="Kim J.Y."/>
            <person name="Xu Y."/>
            <person name="Heller-Uszynska K."/>
            <person name="Miao H."/>
            <person name="Cheng Z."/>
            <person name="Zhang S."/>
            <person name="Wu J."/>
            <person name="Yang Y."/>
            <person name="Kang H."/>
            <person name="Li M."/>
            <person name="Liang H."/>
            <person name="Ren X."/>
            <person name="Shi Z."/>
            <person name="Wen M."/>
            <person name="Jian M."/>
            <person name="Yang H."/>
            <person name="Zhang G."/>
            <person name="Yang Z."/>
            <person name="Chen R."/>
            <person name="Liu S."/>
            <person name="Li J."/>
            <person name="Ma L."/>
            <person name="Liu H."/>
            <person name="Zhou Y."/>
            <person name="Zhao J."/>
            <person name="Fang X."/>
            <person name="Li G."/>
            <person name="Fang L."/>
            <person name="Li Y."/>
            <person name="Liu D."/>
            <person name="Zheng H."/>
            <person name="Zhang Y."/>
            <person name="Qin N."/>
            <person name="Li Z."/>
            <person name="Yang G."/>
            <person name="Yang S."/>
            <person name="Bolund L."/>
            <person name="Kristiansen K."/>
            <person name="Zheng H."/>
            <person name="Li S."/>
            <person name="Zhang X."/>
            <person name="Yang H."/>
            <person name="Wang J."/>
            <person name="Sun R."/>
            <person name="Zhang B."/>
            <person name="Jiang S."/>
            <person name="Wang J."/>
            <person name="Du Y."/>
            <person name="Li S."/>
        </authorList>
    </citation>
    <scope>NUCLEOTIDE SEQUENCE [LARGE SCALE GENOMIC DNA]</scope>
    <source>
        <strain evidence="2">cv. 9930</strain>
    </source>
</reference>
<name>A0A0A0LA38_CUCSA</name>
<dbReference type="EMBL" id="CM002924">
    <property type="protein sequence ID" value="KGN58845.1"/>
    <property type="molecule type" value="Genomic_DNA"/>
</dbReference>
<protein>
    <submittedName>
        <fullName evidence="1">Uncharacterized protein</fullName>
    </submittedName>
</protein>
<evidence type="ECO:0000313" key="2">
    <source>
        <dbReference type="Proteomes" id="UP000029981"/>
    </source>
</evidence>
<sequence length="178" mass="20397">MRWSTKLNYLVHGPEFRWKPDKTLLFFPSSFPSPSNHSITAPTSTVVSGFADEHIPHPLRDSAVHQDMEKASKLLRAMDVEATLTSHVGICMGGREAQRHVAHHLPTLKSLSRHVGFQLHLLVRLQVSHQGWRGSSWRRAFELGLENVRWFVMGDDDTVFFVENLVNVLGKYDHNYQM</sequence>
<dbReference type="Proteomes" id="UP000029981">
    <property type="component" value="Chromosome 3"/>
</dbReference>
<reference evidence="1 2" key="3">
    <citation type="journal article" date="2010" name="BMC Genomics">
        <title>Transcriptome sequencing and comparative analysis of cucumber flowers with different sex types.</title>
        <authorList>
            <person name="Guo S."/>
            <person name="Zheng Y."/>
            <person name="Joung J.G."/>
            <person name="Liu S."/>
            <person name="Zhang Z."/>
            <person name="Crasta O.R."/>
            <person name="Sobral B.W."/>
            <person name="Xu Y."/>
            <person name="Huang S."/>
            <person name="Fei Z."/>
        </authorList>
    </citation>
    <scope>NUCLEOTIDE SEQUENCE [LARGE SCALE GENOMIC DNA]</scope>
    <source>
        <strain evidence="2">cv. 9930</strain>
    </source>
</reference>
<dbReference type="STRING" id="3659.A0A0A0LA38"/>
<gene>
    <name evidence="1" type="ORF">Csa_3G733990</name>
</gene>
<reference evidence="1 2" key="4">
    <citation type="journal article" date="2011" name="BMC Genomics">
        <title>RNA-Seq improves annotation of protein-coding genes in the cucumber genome.</title>
        <authorList>
            <person name="Li Z."/>
            <person name="Zhang Z."/>
            <person name="Yan P."/>
            <person name="Huang S."/>
            <person name="Fei Z."/>
            <person name="Lin K."/>
        </authorList>
    </citation>
    <scope>NUCLEOTIDE SEQUENCE [LARGE SCALE GENOMIC DNA]</scope>
    <source>
        <strain evidence="2">cv. 9930</strain>
    </source>
</reference>
<dbReference type="Gramene" id="KGN58845">
    <property type="protein sequence ID" value="KGN58845"/>
    <property type="gene ID" value="Csa_3G733990"/>
</dbReference>
<proteinExistence type="predicted"/>
<dbReference type="Gene3D" id="3.90.550.50">
    <property type="match status" value="1"/>
</dbReference>
<dbReference type="PANTHER" id="PTHR10811">
    <property type="entry name" value="FRINGE-RELATED"/>
    <property type="match status" value="1"/>
</dbReference>
<reference evidence="1 2" key="2">
    <citation type="journal article" date="2009" name="PLoS ONE">
        <title>An integrated genetic and cytogenetic map of the cucumber genome.</title>
        <authorList>
            <person name="Ren Y."/>
            <person name="Zhang Z."/>
            <person name="Liu J."/>
            <person name="Staub J.E."/>
            <person name="Han Y."/>
            <person name="Cheng Z."/>
            <person name="Li X."/>
            <person name="Lu J."/>
            <person name="Miao H."/>
            <person name="Kang H."/>
            <person name="Xie B."/>
            <person name="Gu X."/>
            <person name="Wang X."/>
            <person name="Du Y."/>
            <person name="Jin W."/>
            <person name="Huang S."/>
        </authorList>
    </citation>
    <scope>NUCLEOTIDE SEQUENCE [LARGE SCALE GENOMIC DNA]</scope>
    <source>
        <strain evidence="2">cv. 9930</strain>
    </source>
</reference>
<accession>A0A0A0LA38</accession>
<dbReference type="AlphaFoldDB" id="A0A0A0LA38"/>
<evidence type="ECO:0000313" key="1">
    <source>
        <dbReference type="EMBL" id="KGN58845.1"/>
    </source>
</evidence>
<keyword evidence="2" id="KW-1185">Reference proteome</keyword>
<organism evidence="1 2">
    <name type="scientific">Cucumis sativus</name>
    <name type="common">Cucumber</name>
    <dbReference type="NCBI Taxonomy" id="3659"/>
    <lineage>
        <taxon>Eukaryota</taxon>
        <taxon>Viridiplantae</taxon>
        <taxon>Streptophyta</taxon>
        <taxon>Embryophyta</taxon>
        <taxon>Tracheophyta</taxon>
        <taxon>Spermatophyta</taxon>
        <taxon>Magnoliopsida</taxon>
        <taxon>eudicotyledons</taxon>
        <taxon>Gunneridae</taxon>
        <taxon>Pentapetalae</taxon>
        <taxon>rosids</taxon>
        <taxon>fabids</taxon>
        <taxon>Cucurbitales</taxon>
        <taxon>Cucurbitaceae</taxon>
        <taxon>Benincaseae</taxon>
        <taxon>Cucumis</taxon>
    </lineage>
</organism>